<dbReference type="InterPro" id="IPR039251">
    <property type="entry name" value="OXLD1"/>
</dbReference>
<sequence length="90" mass="10284">MITECCMSGCAVCVYDIYLSSLDDYKKEARSIRAQLRQKSVPVNEWPDNLQEQEKKDSSADNQDEEGLDSLDMDPSMKAFLMLEKKLGKK</sequence>
<evidence type="ECO:0000313" key="3">
    <source>
        <dbReference type="EMBL" id="CAE6352016.1"/>
    </source>
</evidence>
<dbReference type="Proteomes" id="UP000663843">
    <property type="component" value="Unassembled WGS sequence"/>
</dbReference>
<organism evidence="3 4">
    <name type="scientific">Rhizoctonia solani</name>
    <dbReference type="NCBI Taxonomy" id="456999"/>
    <lineage>
        <taxon>Eukaryota</taxon>
        <taxon>Fungi</taxon>
        <taxon>Dikarya</taxon>
        <taxon>Basidiomycota</taxon>
        <taxon>Agaricomycotina</taxon>
        <taxon>Agaricomycetes</taxon>
        <taxon>Cantharellales</taxon>
        <taxon>Ceratobasidiaceae</taxon>
        <taxon>Rhizoctonia</taxon>
    </lineage>
</organism>
<name>A0A8H2WAI2_9AGAM</name>
<evidence type="ECO:0000313" key="4">
    <source>
        <dbReference type="Proteomes" id="UP000663843"/>
    </source>
</evidence>
<accession>A0A8H2WAI2</accession>
<feature type="region of interest" description="Disordered" evidence="1">
    <location>
        <begin position="43"/>
        <end position="76"/>
    </location>
</feature>
<protein>
    <recommendedName>
        <fullName evidence="2">Oxidoreductase-like domain-containing protein</fullName>
    </recommendedName>
</protein>
<feature type="domain" description="Oxidoreductase-like" evidence="2">
    <location>
        <begin position="4"/>
        <end position="33"/>
    </location>
</feature>
<dbReference type="AlphaFoldDB" id="A0A8H2WAI2"/>
<comment type="caution">
    <text evidence="3">The sequence shown here is derived from an EMBL/GenBank/DDBJ whole genome shotgun (WGS) entry which is preliminary data.</text>
</comment>
<proteinExistence type="predicted"/>
<dbReference type="PANTHER" id="PTHR21193:SF3">
    <property type="entry name" value="OXIDOREDUCTASE-LIKE DOMAIN-CONTAINING PROTEIN 1"/>
    <property type="match status" value="1"/>
</dbReference>
<evidence type="ECO:0000259" key="2">
    <source>
        <dbReference type="Pfam" id="PF09791"/>
    </source>
</evidence>
<reference evidence="3" key="1">
    <citation type="submission" date="2021-01" db="EMBL/GenBank/DDBJ databases">
        <authorList>
            <person name="Kaushik A."/>
        </authorList>
    </citation>
    <scope>NUCLEOTIDE SEQUENCE</scope>
    <source>
        <strain evidence="3">AG2-2IIIB</strain>
    </source>
</reference>
<gene>
    <name evidence="3" type="ORF">RDB_LOCUS7368</name>
</gene>
<dbReference type="Pfam" id="PF09791">
    <property type="entry name" value="Oxidored-like"/>
    <property type="match status" value="1"/>
</dbReference>
<dbReference type="GO" id="GO:0005739">
    <property type="term" value="C:mitochondrion"/>
    <property type="evidence" value="ECO:0007669"/>
    <property type="project" value="TreeGrafter"/>
</dbReference>
<dbReference type="PANTHER" id="PTHR21193">
    <property type="entry name" value="OXIDOREDUCTASE-LIKE DOMAIN-CONTAINING PROTEIN 1"/>
    <property type="match status" value="1"/>
</dbReference>
<dbReference type="EMBL" id="CAJMWT010000788">
    <property type="protein sequence ID" value="CAE6352016.1"/>
    <property type="molecule type" value="Genomic_DNA"/>
</dbReference>
<evidence type="ECO:0000256" key="1">
    <source>
        <dbReference type="SAM" id="MobiDB-lite"/>
    </source>
</evidence>
<feature type="compositionally biased region" description="Acidic residues" evidence="1">
    <location>
        <begin position="62"/>
        <end position="72"/>
    </location>
</feature>
<dbReference type="InterPro" id="IPR019180">
    <property type="entry name" value="Oxidoreductase-like_N"/>
</dbReference>